<name>A0A094WLP0_ALKAL</name>
<reference evidence="1 3" key="1">
    <citation type="journal article" date="2014" name="Genome Announc.">
        <title>Draft Genome Sequence of Bacillus alcalophilus AV1934, a Classic Alkaliphile Isolated from Human Feces in 1934.</title>
        <authorList>
            <person name="Attie O."/>
            <person name="Jayaprakash A."/>
            <person name="Shah H."/>
            <person name="Paulsen I.T."/>
            <person name="Morino M."/>
            <person name="Takahashi Y."/>
            <person name="Narumi I."/>
            <person name="Sachidanandam R."/>
            <person name="Satoh K."/>
            <person name="Ito M."/>
            <person name="Krulwich T.A."/>
        </authorList>
    </citation>
    <scope>NUCLEOTIDE SEQUENCE [LARGE SCALE GENOMIC DNA]</scope>
    <source>
        <strain evidence="1 3">AV1934</strain>
    </source>
</reference>
<reference evidence="2 4" key="2">
    <citation type="submission" date="2014-01" db="EMBL/GenBank/DDBJ databases">
        <title>Draft genome sequencing of Bacillus alcalophilus CGMCC 1.3604.</title>
        <authorList>
            <person name="Yang J."/>
            <person name="Diao L."/>
            <person name="Yang S."/>
        </authorList>
    </citation>
    <scope>NUCLEOTIDE SEQUENCE [LARGE SCALE GENOMIC DNA]</scope>
    <source>
        <strain evidence="2 4">CGMCC 1.3604</strain>
    </source>
</reference>
<dbReference type="STRING" id="1218173.BALCAV_0213650"/>
<dbReference type="RefSeq" id="WP_003321264.1">
    <property type="nucleotide sequence ID" value="NZ_ALPT02000044.1"/>
</dbReference>
<proteinExistence type="predicted"/>
<dbReference type="eggNOG" id="COG3567">
    <property type="taxonomic scope" value="Bacteria"/>
</dbReference>
<organism evidence="1 3">
    <name type="scientific">Alkalihalobacillus alcalophilus ATCC 27647 = CGMCC 1.3604</name>
    <dbReference type="NCBI Taxonomy" id="1218173"/>
    <lineage>
        <taxon>Bacteria</taxon>
        <taxon>Bacillati</taxon>
        <taxon>Bacillota</taxon>
        <taxon>Bacilli</taxon>
        <taxon>Bacillales</taxon>
        <taxon>Bacillaceae</taxon>
        <taxon>Alkalihalobacillus</taxon>
    </lineage>
</organism>
<accession>A0A094WLP0</accession>
<comment type="caution">
    <text evidence="1">The sequence shown here is derived from an EMBL/GenBank/DDBJ whole genome shotgun (WGS) entry which is preliminary data.</text>
</comment>
<dbReference type="EMBL" id="JALP01000078">
    <property type="protein sequence ID" value="THG91317.1"/>
    <property type="molecule type" value="Genomic_DNA"/>
</dbReference>
<dbReference type="EMBL" id="ALPT02000044">
    <property type="protein sequence ID" value="KGA96858.1"/>
    <property type="molecule type" value="Genomic_DNA"/>
</dbReference>
<dbReference type="Proteomes" id="UP000002754">
    <property type="component" value="Unassembled WGS sequence"/>
</dbReference>
<gene>
    <name evidence="2" type="ORF">AJ85_05700</name>
    <name evidence="1" type="ORF">BALCAV_0213650</name>
</gene>
<dbReference type="Pfam" id="PF05133">
    <property type="entry name" value="SPP1_portal"/>
    <property type="match status" value="1"/>
</dbReference>
<sequence>MAKKSWMKKAVGEISKLRQKAHARLFGGKAHASYTLDSKRVDYPLARELYHNTAEDYKLGAGFVKPIVNTVAAFTGLPEFVHEEQDAKATLDSFREKNVSKMMKTQLNALREGDCFVMLTRQQKGSVLFPEDESRIKYTILPPEQIEKIVFDPLTREPLEYVLASYHSWEENGSKRQATVRQRISAEKEIIEIDGDTPPDIEPGEHSNKWGFIPIVHFKNESDELEGFGRSEAEPIEPFLKAYHDVMLHAIQGSKMHSTPKLKLKLTDVDAFLSNNFGIEDAEKELSEGKTIDLEGHELIMLQDDEDAGYVEVRSAIGDAAVLLKLLFYMIVDTSEVPEFAFGVHTPSSQASVKEQMPILIRRIERKREQFEESWQLMARMVLAMTALSQGIAYKSYAASLKWESIDPRDSKEIADEIFVITQALKMALEGEFMSLDAAVKFLSKYIDTMLPYETEGDEPDEKQKIMTTRLSKMRLEDDQFLQSQKEAIDKLLKGE</sequence>
<dbReference type="Proteomes" id="UP000297014">
    <property type="component" value="Unassembled WGS sequence"/>
</dbReference>
<protein>
    <submittedName>
        <fullName evidence="1">Phage portal protein</fullName>
    </submittedName>
</protein>
<dbReference type="OrthoDB" id="2498461at2"/>
<dbReference type="AlphaFoldDB" id="A0A094WLP0"/>
<dbReference type="InterPro" id="IPR021145">
    <property type="entry name" value="Portal_protein_SPP1_Gp6-like"/>
</dbReference>
<evidence type="ECO:0000313" key="3">
    <source>
        <dbReference type="Proteomes" id="UP000002754"/>
    </source>
</evidence>
<evidence type="ECO:0000313" key="1">
    <source>
        <dbReference type="EMBL" id="KGA96858.1"/>
    </source>
</evidence>
<evidence type="ECO:0000313" key="2">
    <source>
        <dbReference type="EMBL" id="THG91317.1"/>
    </source>
</evidence>
<keyword evidence="3" id="KW-1185">Reference proteome</keyword>
<evidence type="ECO:0000313" key="4">
    <source>
        <dbReference type="Proteomes" id="UP000297014"/>
    </source>
</evidence>